<dbReference type="InterPro" id="IPR000524">
    <property type="entry name" value="Tscrpt_reg_HTH_GntR"/>
</dbReference>
<dbReference type="KEGG" id="cpoi:OE229_06260"/>
<dbReference type="PRINTS" id="PR00035">
    <property type="entry name" value="HTHGNTR"/>
</dbReference>
<dbReference type="Pfam" id="PF00392">
    <property type="entry name" value="GntR"/>
    <property type="match status" value="1"/>
</dbReference>
<dbReference type="SUPFAM" id="SSF46785">
    <property type="entry name" value="Winged helix' DNA-binding domain"/>
    <property type="match status" value="1"/>
</dbReference>
<dbReference type="PANTHER" id="PTHR44846">
    <property type="entry name" value="MANNOSYL-D-GLYCERATE TRANSPORT/METABOLISM SYSTEM REPRESSOR MNGR-RELATED"/>
    <property type="match status" value="1"/>
</dbReference>
<reference evidence="6" key="1">
    <citation type="submission" date="2022-09" db="EMBL/GenBank/DDBJ databases">
        <title>Taxonomy of Curtobacterium flaccumfaciens.</title>
        <authorList>
            <person name="Osdaghi E."/>
            <person name="Taghavi S.M."/>
            <person name="Hamidizade M."/>
            <person name="Abachi H."/>
            <person name="Fazliarab A."/>
            <person name="Baeyen S."/>
            <person name="Portier P."/>
            <person name="Van Vaerenbergh J."/>
            <person name="Jacques M.-A."/>
        </authorList>
    </citation>
    <scope>NUCLEOTIDE SEQUENCE</scope>
    <source>
        <strain evidence="6">AGQB46</strain>
    </source>
</reference>
<dbReference type="EMBL" id="CP106879">
    <property type="protein sequence ID" value="UYC82064.1"/>
    <property type="molecule type" value="Genomic_DNA"/>
</dbReference>
<evidence type="ECO:0000259" key="5">
    <source>
        <dbReference type="PROSITE" id="PS50949"/>
    </source>
</evidence>
<name>A0A9Q9PAD9_9MICO</name>
<dbReference type="SMART" id="SM00345">
    <property type="entry name" value="HTH_GNTR"/>
    <property type="match status" value="1"/>
</dbReference>
<keyword evidence="3" id="KW-0804">Transcription</keyword>
<dbReference type="PROSITE" id="PS50949">
    <property type="entry name" value="HTH_GNTR"/>
    <property type="match status" value="1"/>
</dbReference>
<dbReference type="RefSeq" id="WP_262137003.1">
    <property type="nucleotide sequence ID" value="NZ_CP106879.1"/>
</dbReference>
<evidence type="ECO:0000256" key="4">
    <source>
        <dbReference type="SAM" id="MobiDB-lite"/>
    </source>
</evidence>
<dbReference type="InterPro" id="IPR036388">
    <property type="entry name" value="WH-like_DNA-bd_sf"/>
</dbReference>
<evidence type="ECO:0000313" key="6">
    <source>
        <dbReference type="EMBL" id="UYC82064.1"/>
    </source>
</evidence>
<evidence type="ECO:0000256" key="1">
    <source>
        <dbReference type="ARBA" id="ARBA00023015"/>
    </source>
</evidence>
<keyword evidence="1" id="KW-0805">Transcription regulation</keyword>
<dbReference type="InterPro" id="IPR050679">
    <property type="entry name" value="Bact_HTH_transcr_reg"/>
</dbReference>
<dbReference type="InterPro" id="IPR036390">
    <property type="entry name" value="WH_DNA-bd_sf"/>
</dbReference>
<keyword evidence="2" id="KW-0238">DNA-binding</keyword>
<dbReference type="Proteomes" id="UP001062223">
    <property type="component" value="Chromosome"/>
</dbReference>
<feature type="region of interest" description="Disordered" evidence="4">
    <location>
        <begin position="200"/>
        <end position="221"/>
    </location>
</feature>
<sequence length="221" mass="23616">MPSDAFPATPDALLWRGIASAIEQAITSGSLPVGSRLPGEHELAGSFGASRHTVVRAVRHLAAQGLVQRRQGIGTFVTTAQRMPPTTTVRIHATEALALLPDVPSGPSVQVTAVAHGATVGQFQVTLHPASWKTPDELADIDVLGGNRGWEGCRRRTRVDLDPATTGTTLMLRIRTDIADLFTGRTCSIVAQLSPSVFSVESAEPLQEQRTTGSDKEQNWH</sequence>
<feature type="domain" description="HTH gntR-type" evidence="5">
    <location>
        <begin position="12"/>
        <end position="80"/>
    </location>
</feature>
<evidence type="ECO:0000313" key="7">
    <source>
        <dbReference type="Proteomes" id="UP001062223"/>
    </source>
</evidence>
<evidence type="ECO:0000256" key="3">
    <source>
        <dbReference type="ARBA" id="ARBA00023163"/>
    </source>
</evidence>
<accession>A0A9Q9PAD9</accession>
<proteinExistence type="predicted"/>
<gene>
    <name evidence="6" type="ORF">OE229_06260</name>
</gene>
<dbReference type="GO" id="GO:0003677">
    <property type="term" value="F:DNA binding"/>
    <property type="evidence" value="ECO:0007669"/>
    <property type="project" value="UniProtKB-KW"/>
</dbReference>
<organism evidence="6 7">
    <name type="scientific">Curtobacterium poinsettiae</name>
    <dbReference type="NCBI Taxonomy" id="159612"/>
    <lineage>
        <taxon>Bacteria</taxon>
        <taxon>Bacillati</taxon>
        <taxon>Actinomycetota</taxon>
        <taxon>Actinomycetes</taxon>
        <taxon>Micrococcales</taxon>
        <taxon>Microbacteriaceae</taxon>
        <taxon>Curtobacterium</taxon>
    </lineage>
</organism>
<dbReference type="GO" id="GO:0003700">
    <property type="term" value="F:DNA-binding transcription factor activity"/>
    <property type="evidence" value="ECO:0007669"/>
    <property type="project" value="InterPro"/>
</dbReference>
<dbReference type="Gene3D" id="1.10.10.10">
    <property type="entry name" value="Winged helix-like DNA-binding domain superfamily/Winged helix DNA-binding domain"/>
    <property type="match status" value="1"/>
</dbReference>
<dbReference type="AlphaFoldDB" id="A0A9Q9PAD9"/>
<protein>
    <submittedName>
        <fullName evidence="6">GntR family transcriptional regulator</fullName>
    </submittedName>
</protein>
<evidence type="ECO:0000256" key="2">
    <source>
        <dbReference type="ARBA" id="ARBA00023125"/>
    </source>
</evidence>
<dbReference type="CDD" id="cd07377">
    <property type="entry name" value="WHTH_GntR"/>
    <property type="match status" value="1"/>
</dbReference>